<keyword evidence="1" id="KW-0812">Transmembrane</keyword>
<keyword evidence="3" id="KW-1185">Reference proteome</keyword>
<protein>
    <submittedName>
        <fullName evidence="2">Uncharacterized protein</fullName>
    </submittedName>
</protein>
<comment type="caution">
    <text evidence="2">The sequence shown here is derived from an EMBL/GenBank/DDBJ whole genome shotgun (WGS) entry which is preliminary data.</text>
</comment>
<feature type="transmembrane region" description="Helical" evidence="1">
    <location>
        <begin position="12"/>
        <end position="32"/>
    </location>
</feature>
<feature type="transmembrane region" description="Helical" evidence="1">
    <location>
        <begin position="38"/>
        <end position="63"/>
    </location>
</feature>
<keyword evidence="1" id="KW-0472">Membrane</keyword>
<dbReference type="AlphaFoldDB" id="A0A2S7WWP6"/>
<evidence type="ECO:0000313" key="2">
    <source>
        <dbReference type="EMBL" id="PQJ81977.1"/>
    </source>
</evidence>
<evidence type="ECO:0000256" key="1">
    <source>
        <dbReference type="SAM" id="Phobius"/>
    </source>
</evidence>
<proteinExistence type="predicted"/>
<keyword evidence="1" id="KW-1133">Transmembrane helix</keyword>
<dbReference type="Proteomes" id="UP000239068">
    <property type="component" value="Unassembled WGS sequence"/>
</dbReference>
<organism evidence="2 3">
    <name type="scientific">Polaribacter glomeratus</name>
    <dbReference type="NCBI Taxonomy" id="102"/>
    <lineage>
        <taxon>Bacteria</taxon>
        <taxon>Pseudomonadati</taxon>
        <taxon>Bacteroidota</taxon>
        <taxon>Flavobacteriia</taxon>
        <taxon>Flavobacteriales</taxon>
        <taxon>Flavobacteriaceae</taxon>
    </lineage>
</organism>
<reference evidence="2 3" key="1">
    <citation type="submission" date="2016-12" db="EMBL/GenBank/DDBJ databases">
        <title>Trade-off between light-utilization and light-protection in marine flavobacteria.</title>
        <authorList>
            <person name="Kumagai Y."/>
            <person name="Yoshizawa S."/>
            <person name="Kogure K."/>
            <person name="Iwasaki W."/>
        </authorList>
    </citation>
    <scope>NUCLEOTIDE SEQUENCE [LARGE SCALE GENOMIC DNA]</scope>
    <source>
        <strain evidence="2 3">ATCC 43844</strain>
    </source>
</reference>
<evidence type="ECO:0000313" key="3">
    <source>
        <dbReference type="Proteomes" id="UP000239068"/>
    </source>
</evidence>
<feature type="transmembrane region" description="Helical" evidence="1">
    <location>
        <begin position="75"/>
        <end position="93"/>
    </location>
</feature>
<dbReference type="OrthoDB" id="9995883at2"/>
<name>A0A2S7WWP6_9FLAO</name>
<accession>A0A2S7WWP6</accession>
<dbReference type="EMBL" id="MSCM01000001">
    <property type="protein sequence ID" value="PQJ81977.1"/>
    <property type="molecule type" value="Genomic_DNA"/>
</dbReference>
<sequence>MRKFKINTDFKIKLPIIILSLFIFIGILSYQFNSSNFYIISTIISFLTIILALFSIVGLYNAIQKMKKPSTFKRVLSVIVLAIFVCTILYIIVENIMEAINIFI</sequence>
<gene>
    <name evidence="2" type="ORF">BTO16_05045</name>
</gene>
<dbReference type="RefSeq" id="WP_105020548.1">
    <property type="nucleotide sequence ID" value="NZ_MSCM01000001.1"/>
</dbReference>